<reference evidence="4" key="1">
    <citation type="submission" date="2018-07" db="EMBL/GenBank/DDBJ databases">
        <title>Genome assembly of strain Ka43.</title>
        <authorList>
            <person name="Kukolya J."/>
            <person name="Nagy I."/>
            <person name="Horvath B."/>
            <person name="Toth A."/>
        </authorList>
    </citation>
    <scope>NUCLEOTIDE SEQUENCE</scope>
    <source>
        <strain evidence="4">KB43</strain>
    </source>
</reference>
<dbReference type="GO" id="GO:0009253">
    <property type="term" value="P:peptidoglycan catabolic process"/>
    <property type="evidence" value="ECO:0007669"/>
    <property type="project" value="TreeGrafter"/>
</dbReference>
<keyword evidence="5" id="KW-1185">Reference proteome</keyword>
<protein>
    <submittedName>
        <fullName evidence="4">Lytic murein transglycosylase</fullName>
    </submittedName>
</protein>
<dbReference type="Pfam" id="PF01471">
    <property type="entry name" value="PG_binding_1"/>
    <property type="match status" value="1"/>
</dbReference>
<dbReference type="Pfam" id="PF13406">
    <property type="entry name" value="SLT_2"/>
    <property type="match status" value="1"/>
</dbReference>
<dbReference type="RefSeq" id="WP_193908913.1">
    <property type="nucleotide sequence ID" value="NZ_PRDL01000001.1"/>
</dbReference>
<dbReference type="NCBIfam" id="TIGR02283">
    <property type="entry name" value="MltB_2"/>
    <property type="match status" value="1"/>
</dbReference>
<feature type="domain" description="Transglycosylase SLT" evidence="3">
    <location>
        <begin position="31"/>
        <end position="323"/>
    </location>
</feature>
<gene>
    <name evidence="4" type="ORF">C4F51_08515</name>
</gene>
<dbReference type="AlphaFoldDB" id="A0A928V5X4"/>
<accession>A0A928V5X4</accession>
<proteinExistence type="predicted"/>
<dbReference type="PANTHER" id="PTHR30163">
    <property type="entry name" value="MEMBRANE-BOUND LYTIC MUREIN TRANSGLYCOSYLASE B"/>
    <property type="match status" value="1"/>
</dbReference>
<sequence>MSQKIKCISGALLLGLAMHSFAQAPEETGNFDQCLNTLIATANENEISKSTIENTLAKVKYSARVIELDRQQPEFTTSFADYLNRRVTQDRVDKGRALLQKHQALLEQISKEYGVPSQYLVAFWGLETNYGSFFGKMSVLDSLATLACDPRRSDYFTGELMSALKIIDEGAISPDKMEGSWAGAMGHVQFMPSAFLRHAVDYDGDGKRDLWNSIPDAMASAANFLRSLGWEKGSRWGREVSLPLDFDFLEAGLNQSRTLTEWRDAGVKQAKGDVLSAADDLTASLLVPAGYQGPAFLVYDNFRVIMKWNRSEYYAIAVGHLADRITGGGKLIQQPATDAPRLSRQQVLDLQLKLAKADIDVGEPDGIFGPATRRALGEYQQKHGMIADGFADSNTLQKLGINL</sequence>
<evidence type="ECO:0000259" key="3">
    <source>
        <dbReference type="Pfam" id="PF13406"/>
    </source>
</evidence>
<evidence type="ECO:0000256" key="1">
    <source>
        <dbReference type="SAM" id="SignalP"/>
    </source>
</evidence>
<dbReference type="Gene3D" id="1.10.101.10">
    <property type="entry name" value="PGBD-like superfamily/PGBD"/>
    <property type="match status" value="1"/>
</dbReference>
<dbReference type="Gene3D" id="1.10.8.350">
    <property type="entry name" value="Bacterial muramidase"/>
    <property type="match status" value="1"/>
</dbReference>
<dbReference type="CDD" id="cd13399">
    <property type="entry name" value="Slt35-like"/>
    <property type="match status" value="1"/>
</dbReference>
<feature type="signal peptide" evidence="1">
    <location>
        <begin position="1"/>
        <end position="22"/>
    </location>
</feature>
<evidence type="ECO:0000313" key="5">
    <source>
        <dbReference type="Proteomes" id="UP000652567"/>
    </source>
</evidence>
<dbReference type="FunFam" id="1.10.8.350:FF:000001">
    <property type="entry name" value="Lytic murein transglycosylase B"/>
    <property type="match status" value="1"/>
</dbReference>
<dbReference type="InterPro" id="IPR036366">
    <property type="entry name" value="PGBDSf"/>
</dbReference>
<evidence type="ECO:0000313" key="4">
    <source>
        <dbReference type="EMBL" id="MBE8717227.1"/>
    </source>
</evidence>
<feature type="domain" description="Peptidoglycan binding-like" evidence="2">
    <location>
        <begin position="344"/>
        <end position="399"/>
    </location>
</feature>
<name>A0A928V5X4_9GAMM</name>
<dbReference type="InterPro" id="IPR002477">
    <property type="entry name" value="Peptidoglycan-bd-like"/>
</dbReference>
<organism evidence="4 5">
    <name type="scientific">Cellvibrio polysaccharolyticus</name>
    <dbReference type="NCBI Taxonomy" id="2082724"/>
    <lineage>
        <taxon>Bacteria</taxon>
        <taxon>Pseudomonadati</taxon>
        <taxon>Pseudomonadota</taxon>
        <taxon>Gammaproteobacteria</taxon>
        <taxon>Cellvibrionales</taxon>
        <taxon>Cellvibrionaceae</taxon>
        <taxon>Cellvibrio</taxon>
    </lineage>
</organism>
<dbReference type="InterPro" id="IPR031304">
    <property type="entry name" value="SLT_2"/>
</dbReference>
<dbReference type="InterPro" id="IPR036365">
    <property type="entry name" value="PGBD-like_sf"/>
</dbReference>
<dbReference type="EMBL" id="PRDL01000001">
    <property type="protein sequence ID" value="MBE8717227.1"/>
    <property type="molecule type" value="Genomic_DNA"/>
</dbReference>
<dbReference type="InterPro" id="IPR023346">
    <property type="entry name" value="Lysozyme-like_dom_sf"/>
</dbReference>
<dbReference type="InterPro" id="IPR043426">
    <property type="entry name" value="MltB-like"/>
</dbReference>
<dbReference type="SUPFAM" id="SSF53955">
    <property type="entry name" value="Lysozyme-like"/>
    <property type="match status" value="1"/>
</dbReference>
<dbReference type="InterPro" id="IPR011970">
    <property type="entry name" value="MltB_2"/>
</dbReference>
<dbReference type="SUPFAM" id="SSF47090">
    <property type="entry name" value="PGBD-like"/>
    <property type="match status" value="1"/>
</dbReference>
<dbReference type="Proteomes" id="UP000652567">
    <property type="component" value="Unassembled WGS sequence"/>
</dbReference>
<dbReference type="PANTHER" id="PTHR30163:SF8">
    <property type="entry name" value="LYTIC MUREIN TRANSGLYCOSYLASE"/>
    <property type="match status" value="1"/>
</dbReference>
<feature type="chain" id="PRO_5036955032" evidence="1">
    <location>
        <begin position="23"/>
        <end position="403"/>
    </location>
</feature>
<dbReference type="GO" id="GO:0008933">
    <property type="term" value="F:peptidoglycan lytic transglycosylase activity"/>
    <property type="evidence" value="ECO:0007669"/>
    <property type="project" value="TreeGrafter"/>
</dbReference>
<keyword evidence="1" id="KW-0732">Signal</keyword>
<comment type="caution">
    <text evidence="4">The sequence shown here is derived from an EMBL/GenBank/DDBJ whole genome shotgun (WGS) entry which is preliminary data.</text>
</comment>
<evidence type="ECO:0000259" key="2">
    <source>
        <dbReference type="Pfam" id="PF01471"/>
    </source>
</evidence>
<dbReference type="Gene3D" id="1.10.530.10">
    <property type="match status" value="1"/>
</dbReference>